<dbReference type="SMART" id="SM00864">
    <property type="entry name" value="Tubulin"/>
    <property type="match status" value="1"/>
</dbReference>
<reference evidence="11 12" key="1">
    <citation type="submission" date="2018-05" db="EMBL/GenBank/DDBJ databases">
        <title>Zavarzinia sp. HR-AS.</title>
        <authorList>
            <person name="Lee Y."/>
            <person name="Jeon C.O."/>
        </authorList>
    </citation>
    <scope>NUCLEOTIDE SEQUENCE [LARGE SCALE GENOMIC DNA]</scope>
    <source>
        <strain evidence="11 12">HR-AS</strain>
    </source>
</reference>
<dbReference type="GO" id="GO:0051258">
    <property type="term" value="P:protein polymerization"/>
    <property type="evidence" value="ECO:0007669"/>
    <property type="project" value="UniProtKB-UniRule"/>
</dbReference>
<feature type="binding site" evidence="5">
    <location>
        <position position="190"/>
    </location>
    <ligand>
        <name>GTP</name>
        <dbReference type="ChEBI" id="CHEBI:37565"/>
    </ligand>
</feature>
<dbReference type="InterPro" id="IPR008280">
    <property type="entry name" value="Tub_FtsZ_C"/>
</dbReference>
<dbReference type="GO" id="GO:0003924">
    <property type="term" value="F:GTPase activity"/>
    <property type="evidence" value="ECO:0007669"/>
    <property type="project" value="UniProtKB-UniRule"/>
</dbReference>
<dbReference type="PROSITE" id="PS01134">
    <property type="entry name" value="FTSZ_1"/>
    <property type="match status" value="1"/>
</dbReference>
<gene>
    <name evidence="5" type="primary">ftsZ</name>
    <name evidence="11" type="ORF">DKG74_08005</name>
</gene>
<dbReference type="GO" id="GO:0032153">
    <property type="term" value="C:cell division site"/>
    <property type="evidence" value="ECO:0007669"/>
    <property type="project" value="UniProtKB-UniRule"/>
</dbReference>
<keyword evidence="3 5" id="KW-0547">Nucleotide-binding</keyword>
<dbReference type="Pfam" id="PF12327">
    <property type="entry name" value="FtsZ_C"/>
    <property type="match status" value="1"/>
</dbReference>
<dbReference type="InterPro" id="IPR018316">
    <property type="entry name" value="Tubulin/FtsZ_2-layer-sand-dom"/>
</dbReference>
<evidence type="ECO:0000256" key="4">
    <source>
        <dbReference type="ARBA" id="ARBA00023134"/>
    </source>
</evidence>
<dbReference type="PANTHER" id="PTHR30314:SF3">
    <property type="entry name" value="MITOCHONDRIAL DIVISION PROTEIN FSZA"/>
    <property type="match status" value="1"/>
</dbReference>
<dbReference type="SUPFAM" id="SSF55307">
    <property type="entry name" value="Tubulin C-terminal domain-like"/>
    <property type="match status" value="1"/>
</dbReference>
<comment type="similarity">
    <text evidence="1 5 7">Belongs to the FtsZ family.</text>
</comment>
<evidence type="ECO:0000256" key="8">
    <source>
        <dbReference type="SAM" id="MobiDB-lite"/>
    </source>
</evidence>
<dbReference type="PRINTS" id="PR00423">
    <property type="entry name" value="CELLDVISFTSZ"/>
</dbReference>
<keyword evidence="4 5" id="KW-0342">GTP-binding</keyword>
<dbReference type="Proteomes" id="UP000245461">
    <property type="component" value="Unassembled WGS sequence"/>
</dbReference>
<evidence type="ECO:0000259" key="10">
    <source>
        <dbReference type="SMART" id="SM00865"/>
    </source>
</evidence>
<dbReference type="SUPFAM" id="SSF52490">
    <property type="entry name" value="Tubulin nucleotide-binding domain-like"/>
    <property type="match status" value="1"/>
</dbReference>
<feature type="compositionally biased region" description="Low complexity" evidence="8">
    <location>
        <begin position="468"/>
        <end position="490"/>
    </location>
</feature>
<evidence type="ECO:0000256" key="3">
    <source>
        <dbReference type="ARBA" id="ARBA00022741"/>
    </source>
</evidence>
<evidence type="ECO:0000256" key="2">
    <source>
        <dbReference type="ARBA" id="ARBA00022490"/>
    </source>
</evidence>
<dbReference type="FunFam" id="3.30.1330.20:FF:000011">
    <property type="entry name" value="Cell division protein FtsZ"/>
    <property type="match status" value="1"/>
</dbReference>
<comment type="function">
    <text evidence="5 7">Essential cell division protein that forms a contractile ring structure (Z ring) at the future cell division site. The regulation of the ring assembly controls the timing and the location of cell division. One of the functions of the FtsZ ring is to recruit other cell division proteins to the septum to produce a new cell wall between the dividing cells. Binds GTP and shows GTPase activity.</text>
</comment>
<feature type="region of interest" description="Disordered" evidence="8">
    <location>
        <begin position="414"/>
        <end position="435"/>
    </location>
</feature>
<dbReference type="FunFam" id="3.40.50.1440:FF:000001">
    <property type="entry name" value="Cell division protein FtsZ"/>
    <property type="match status" value="1"/>
</dbReference>
<feature type="region of interest" description="Disordered" evidence="8">
    <location>
        <begin position="463"/>
        <end position="579"/>
    </location>
</feature>
<keyword evidence="12" id="KW-1185">Reference proteome</keyword>
<dbReference type="InterPro" id="IPR000158">
    <property type="entry name" value="Cell_div_FtsZ"/>
</dbReference>
<dbReference type="InterPro" id="IPR024757">
    <property type="entry name" value="FtsZ_C"/>
</dbReference>
<name>A0A317EDQ2_9PROT</name>
<dbReference type="GO" id="GO:0005525">
    <property type="term" value="F:GTP binding"/>
    <property type="evidence" value="ECO:0007669"/>
    <property type="project" value="UniProtKB-UniRule"/>
</dbReference>
<dbReference type="PANTHER" id="PTHR30314">
    <property type="entry name" value="CELL DIVISION PROTEIN FTSZ-RELATED"/>
    <property type="match status" value="1"/>
</dbReference>
<dbReference type="PROSITE" id="PS01135">
    <property type="entry name" value="FTSZ_2"/>
    <property type="match status" value="1"/>
</dbReference>
<dbReference type="InterPro" id="IPR020805">
    <property type="entry name" value="Cell_div_FtsZ_CS"/>
</dbReference>
<dbReference type="GO" id="GO:0043093">
    <property type="term" value="P:FtsZ-dependent cytokinesis"/>
    <property type="evidence" value="ECO:0007669"/>
    <property type="project" value="UniProtKB-UniRule"/>
</dbReference>
<dbReference type="Pfam" id="PF00091">
    <property type="entry name" value="Tubulin"/>
    <property type="match status" value="1"/>
</dbReference>
<keyword evidence="2 5" id="KW-0963">Cytoplasm</keyword>
<dbReference type="RefSeq" id="WP_109904454.1">
    <property type="nucleotide sequence ID" value="NZ_QGLE01000003.1"/>
</dbReference>
<comment type="caution">
    <text evidence="11">The sequence shown here is derived from an EMBL/GenBank/DDBJ whole genome shotgun (WGS) entry which is preliminary data.</text>
</comment>
<proteinExistence type="inferred from homology"/>
<accession>A0A317EDQ2</accession>
<evidence type="ECO:0000256" key="5">
    <source>
        <dbReference type="HAMAP-Rule" id="MF_00909"/>
    </source>
</evidence>
<dbReference type="Gene3D" id="3.30.1330.20">
    <property type="entry name" value="Tubulin/FtsZ, C-terminal domain"/>
    <property type="match status" value="1"/>
</dbReference>
<dbReference type="InterPro" id="IPR003008">
    <property type="entry name" value="Tubulin_FtsZ_GTPase"/>
</dbReference>
<feature type="binding site" evidence="5">
    <location>
        <begin position="24"/>
        <end position="28"/>
    </location>
    <ligand>
        <name>GTP</name>
        <dbReference type="ChEBI" id="CHEBI:37565"/>
    </ligand>
</feature>
<sequence>MTISLGVPEPAELKPRITVFGVGGAGGNAVNNMIEAKLEGVEFVVANTDAQALANNKAARKIQLGGEVTQGLGAGSKPEVGRMAAEETHDQIVEALAGSNMVFITCGMGGGTGTGAAPVVARAAREQGILTVGVVTKPFQFEGSHRMRTAESGIKELHQYVDTLIIIPNQNLFRLANEKTTFAQAFAMADNVLHSGVRGVTDLMIMPGLINLDFADVRTVMSEMGKAMMGTGEASGDKRAIEAAEAAISNPLLDDVSMKGARGVLINITGGMDMTLFEVDEAANRIRSEVDPEANIIVGSTFDMEMEGRIRVSVVATGIEAEANAQPRPAQPVVTTTATARPTASAAAPAMPASPVLRPAAVAAATMAATGQAPALQPAPAAAVAQAPVFEAPVSQPQPMPAVAEAPAPVYPPQPAYQQPVYQQAPQGGPRVDLGGAQPIREQVEAAPAKRGGFRSLLDKMTGNASRAQAPQPQPQYQQPQPMAQAPQAPYGYARRPTYAGQPQAQGTAALSVGQAQPQAPAPQPMLQQVTQPQQPQAPAPVQQNPSLLGRMEGAERQAQPRSADDQLEIPAFLRRQAN</sequence>
<dbReference type="HAMAP" id="MF_00909">
    <property type="entry name" value="FtsZ"/>
    <property type="match status" value="1"/>
</dbReference>
<evidence type="ECO:0000313" key="12">
    <source>
        <dbReference type="Proteomes" id="UP000245461"/>
    </source>
</evidence>
<feature type="domain" description="Tubulin/FtsZ GTPase" evidence="9">
    <location>
        <begin position="16"/>
        <end position="208"/>
    </location>
</feature>
<dbReference type="EMBL" id="QGLE01000003">
    <property type="protein sequence ID" value="PWR24732.1"/>
    <property type="molecule type" value="Genomic_DNA"/>
</dbReference>
<evidence type="ECO:0000256" key="7">
    <source>
        <dbReference type="RuleBase" id="RU000631"/>
    </source>
</evidence>
<dbReference type="InterPro" id="IPR045061">
    <property type="entry name" value="FtsZ/CetZ"/>
</dbReference>
<keyword evidence="5 7" id="KW-0131">Cell cycle</keyword>
<dbReference type="Gene3D" id="3.40.50.1440">
    <property type="entry name" value="Tubulin/FtsZ, GTPase domain"/>
    <property type="match status" value="1"/>
</dbReference>
<feature type="compositionally biased region" description="Low complexity" evidence="8">
    <location>
        <begin position="416"/>
        <end position="427"/>
    </location>
</feature>
<dbReference type="GO" id="GO:0005737">
    <property type="term" value="C:cytoplasm"/>
    <property type="evidence" value="ECO:0007669"/>
    <property type="project" value="UniProtKB-SubCell"/>
</dbReference>
<dbReference type="CDD" id="cd02201">
    <property type="entry name" value="FtsZ_type1"/>
    <property type="match status" value="1"/>
</dbReference>
<organism evidence="11 12">
    <name type="scientific">Zavarzinia aquatilis</name>
    <dbReference type="NCBI Taxonomy" id="2211142"/>
    <lineage>
        <taxon>Bacteria</taxon>
        <taxon>Pseudomonadati</taxon>
        <taxon>Pseudomonadota</taxon>
        <taxon>Alphaproteobacteria</taxon>
        <taxon>Rhodospirillales</taxon>
        <taxon>Zavarziniaceae</taxon>
        <taxon>Zavarzinia</taxon>
    </lineage>
</organism>
<feature type="binding site" evidence="5">
    <location>
        <begin position="111"/>
        <end position="113"/>
    </location>
    <ligand>
        <name>GTP</name>
        <dbReference type="ChEBI" id="CHEBI:37565"/>
    </ligand>
</feature>
<keyword evidence="5 7" id="KW-0132">Cell division</keyword>
<comment type="subunit">
    <text evidence="5">Homodimer. Polymerizes to form a dynamic ring structure in a strictly GTP-dependent manner. Interacts directly with several other division proteins.</text>
</comment>
<dbReference type="InterPro" id="IPR036525">
    <property type="entry name" value="Tubulin/FtsZ_GTPase_sf"/>
</dbReference>
<evidence type="ECO:0000313" key="11">
    <source>
        <dbReference type="EMBL" id="PWR24732.1"/>
    </source>
</evidence>
<dbReference type="InterPro" id="IPR037103">
    <property type="entry name" value="Tubulin/FtsZ-like_C"/>
</dbReference>
<keyword evidence="5 7" id="KW-0717">Septation</keyword>
<feature type="domain" description="Tubulin/FtsZ 2-layer sandwich" evidence="10">
    <location>
        <begin position="210"/>
        <end position="328"/>
    </location>
</feature>
<dbReference type="NCBIfam" id="TIGR00065">
    <property type="entry name" value="ftsZ"/>
    <property type="match status" value="1"/>
</dbReference>
<evidence type="ECO:0000256" key="6">
    <source>
        <dbReference type="NCBIfam" id="TIGR00065"/>
    </source>
</evidence>
<protein>
    <recommendedName>
        <fullName evidence="5 6">Cell division protein FtsZ</fullName>
    </recommendedName>
</protein>
<dbReference type="OrthoDB" id="9813375at2"/>
<evidence type="ECO:0000256" key="1">
    <source>
        <dbReference type="ARBA" id="ARBA00009690"/>
    </source>
</evidence>
<feature type="compositionally biased region" description="Low complexity" evidence="8">
    <location>
        <begin position="515"/>
        <end position="546"/>
    </location>
</feature>
<evidence type="ECO:0000259" key="9">
    <source>
        <dbReference type="SMART" id="SM00864"/>
    </source>
</evidence>
<dbReference type="AlphaFoldDB" id="A0A317EDQ2"/>
<dbReference type="SMART" id="SM00865">
    <property type="entry name" value="Tubulin_C"/>
    <property type="match status" value="1"/>
</dbReference>
<comment type="subcellular location">
    <subcellularLocation>
        <location evidence="5">Cytoplasm</location>
    </subcellularLocation>
    <text evidence="5">Assembles at midcell at the inner surface of the cytoplasmic membrane.</text>
</comment>
<feature type="binding site" evidence="5">
    <location>
        <position position="142"/>
    </location>
    <ligand>
        <name>GTP</name>
        <dbReference type="ChEBI" id="CHEBI:37565"/>
    </ligand>
</feature>
<feature type="binding site" evidence="5">
    <location>
        <position position="146"/>
    </location>
    <ligand>
        <name>GTP</name>
        <dbReference type="ChEBI" id="CHEBI:37565"/>
    </ligand>
</feature>
<dbReference type="GO" id="GO:0000917">
    <property type="term" value="P:division septum assembly"/>
    <property type="evidence" value="ECO:0007669"/>
    <property type="project" value="UniProtKB-KW"/>
</dbReference>